<feature type="binding site" evidence="1">
    <location>
        <position position="17"/>
    </location>
    <ligand>
        <name>Zn(2+)</name>
        <dbReference type="ChEBI" id="CHEBI:29105"/>
    </ligand>
</feature>
<evidence type="ECO:0000313" key="3">
    <source>
        <dbReference type="Proteomes" id="UP000199488"/>
    </source>
</evidence>
<evidence type="ECO:0000313" key="2">
    <source>
        <dbReference type="EMBL" id="SDW21558.1"/>
    </source>
</evidence>
<dbReference type="Proteomes" id="UP000199488">
    <property type="component" value="Unassembled WGS sequence"/>
</dbReference>
<feature type="binding site" evidence="1">
    <location>
        <position position="179"/>
    </location>
    <ligand>
        <name>Zn(2+)</name>
        <dbReference type="ChEBI" id="CHEBI:29105"/>
    </ligand>
</feature>
<gene>
    <name evidence="2" type="ORF">SAMN05421781_0867</name>
</gene>
<dbReference type="STRING" id="1122204.SAMN05421781_0867"/>
<dbReference type="RefSeq" id="WP_091611612.1">
    <property type="nucleotide sequence ID" value="NZ_FNNC01000001.1"/>
</dbReference>
<dbReference type="InterPro" id="IPR005019">
    <property type="entry name" value="Adenine_glyco"/>
</dbReference>
<keyword evidence="1" id="KW-0862">Zinc</keyword>
<dbReference type="GO" id="GO:0006284">
    <property type="term" value="P:base-excision repair"/>
    <property type="evidence" value="ECO:0007669"/>
    <property type="project" value="InterPro"/>
</dbReference>
<dbReference type="AlphaFoldDB" id="A0A1H2RQJ6"/>
<name>A0A1H2RQJ6_9BACI</name>
<reference evidence="2 3" key="1">
    <citation type="submission" date="2016-10" db="EMBL/GenBank/DDBJ databases">
        <authorList>
            <person name="de Groot N.N."/>
        </authorList>
    </citation>
    <scope>NUCLEOTIDE SEQUENCE [LARGE SCALE GENOMIC DNA]</scope>
    <source>
        <strain evidence="2 3">DSM 23126</strain>
    </source>
</reference>
<accession>A0A1H2RQJ6</accession>
<dbReference type="EMBL" id="FNNC01000001">
    <property type="protein sequence ID" value="SDW21558.1"/>
    <property type="molecule type" value="Genomic_DNA"/>
</dbReference>
<dbReference type="GO" id="GO:0008725">
    <property type="term" value="F:DNA-3-methyladenine glycosylase activity"/>
    <property type="evidence" value="ECO:0007669"/>
    <property type="project" value="InterPro"/>
</dbReference>
<feature type="binding site" evidence="1">
    <location>
        <position position="4"/>
    </location>
    <ligand>
        <name>Zn(2+)</name>
        <dbReference type="ChEBI" id="CHEBI:29105"/>
    </ligand>
</feature>
<feature type="binding site" evidence="1">
    <location>
        <position position="175"/>
    </location>
    <ligand>
        <name>Zn(2+)</name>
        <dbReference type="ChEBI" id="CHEBI:29105"/>
    </ligand>
</feature>
<evidence type="ECO:0000256" key="1">
    <source>
        <dbReference type="PIRSR" id="PIRSR605019-1"/>
    </source>
</evidence>
<dbReference type="Pfam" id="PF03352">
    <property type="entry name" value="Adenine_glyco"/>
    <property type="match status" value="1"/>
</dbReference>
<dbReference type="SUPFAM" id="SSF48150">
    <property type="entry name" value="DNA-glycosylase"/>
    <property type="match status" value="1"/>
</dbReference>
<dbReference type="InterPro" id="IPR011257">
    <property type="entry name" value="DNA_glycosylase"/>
</dbReference>
<dbReference type="GO" id="GO:0046872">
    <property type="term" value="F:metal ion binding"/>
    <property type="evidence" value="ECO:0007669"/>
    <property type="project" value="UniProtKB-KW"/>
</dbReference>
<dbReference type="Gene3D" id="1.10.340.30">
    <property type="entry name" value="Hypothetical protein, domain 2"/>
    <property type="match status" value="1"/>
</dbReference>
<proteinExistence type="predicted"/>
<sequence length="188" mass="21928">MERCSWSQKNERMQEYHDNEWGRPNTDDSYLFELLTLEGAQSGLSWNTVLAKRNHYQEAFRQFDIQECASMTDEDLEHIRHHYGVIKHSAKLASVRNNAAKALTIQDEYGSLSSFFWRYVNFTPIIHERKEETEVPSSTELSAQISKELKKRQFKFVGPVTVYSFMQAIGMVDDHVQSCPYHSKNINA</sequence>
<keyword evidence="1" id="KW-0479">Metal-binding</keyword>
<organism evidence="2 3">
    <name type="scientific">Marinococcus luteus</name>
    <dbReference type="NCBI Taxonomy" id="1122204"/>
    <lineage>
        <taxon>Bacteria</taxon>
        <taxon>Bacillati</taxon>
        <taxon>Bacillota</taxon>
        <taxon>Bacilli</taxon>
        <taxon>Bacillales</taxon>
        <taxon>Bacillaceae</taxon>
        <taxon>Marinococcus</taxon>
    </lineage>
</organism>
<dbReference type="PANTHER" id="PTHR30037:SF4">
    <property type="entry name" value="DNA-3-METHYLADENINE GLYCOSYLASE I"/>
    <property type="match status" value="1"/>
</dbReference>
<dbReference type="PANTHER" id="PTHR30037">
    <property type="entry name" value="DNA-3-METHYLADENINE GLYCOSYLASE 1"/>
    <property type="match status" value="1"/>
</dbReference>
<keyword evidence="3" id="KW-1185">Reference proteome</keyword>
<dbReference type="OrthoDB" id="9807664at2"/>
<protein>
    <submittedName>
        <fullName evidence="2">DNA-3-methyladenine glycosylase I</fullName>
    </submittedName>
</protein>
<dbReference type="InterPro" id="IPR052891">
    <property type="entry name" value="DNA-3mA_glycosylase"/>
</dbReference>